<accession>A0A5C6WTW2</accession>
<dbReference type="Proteomes" id="UP000321046">
    <property type="component" value="Unassembled WGS sequence"/>
</dbReference>
<sequence length="345" mass="36472">MKTSHLLSVFTTAALCLVACAPPEGPRELPAPRLDLSRIFPQTDATAALGTDLTTSEERFRQLADAPDPSPAAHSRIRIPLGASLSGELPHSPDWSWSQRTGLTLISHQSAAPHPDILILAQPYSPARAQRPSQALHNFIDELLPDASPLSLTSIAGDLPQLATELQSLQTALTGGRGLGFSPSPDTFSGWRTIGQNASGTHIRLAHYDGTWTSQPNLPVGLTPQSISSLSLQLAKNLPAGLIPEDRLNESLNMLESLSTPSPSATGSTPQARRPPESARLIVSTIEASPSQGLHLALLCSGTTSCPQAPHITRFLESISSDGVPTSAPTLSLAEHSQQLQITLP</sequence>
<name>A0A5C6WTW2_9DELT</name>
<dbReference type="OrthoDB" id="5499791at2"/>
<evidence type="ECO:0000313" key="3">
    <source>
        <dbReference type="EMBL" id="TXD31988.1"/>
    </source>
</evidence>
<dbReference type="EMBL" id="VOSL01000142">
    <property type="protein sequence ID" value="TXD31988.1"/>
    <property type="molecule type" value="Genomic_DNA"/>
</dbReference>
<evidence type="ECO:0000256" key="2">
    <source>
        <dbReference type="SAM" id="SignalP"/>
    </source>
</evidence>
<dbReference type="RefSeq" id="WP_146977009.1">
    <property type="nucleotide sequence ID" value="NZ_VOSL01000142.1"/>
</dbReference>
<protein>
    <submittedName>
        <fullName evidence="3">Uncharacterized protein</fullName>
    </submittedName>
</protein>
<comment type="caution">
    <text evidence="3">The sequence shown here is derived from an EMBL/GenBank/DDBJ whole genome shotgun (WGS) entry which is preliminary data.</text>
</comment>
<reference evidence="3 4" key="1">
    <citation type="submission" date="2019-08" db="EMBL/GenBank/DDBJ databases">
        <title>Bradymonadales sp. TMQ2.</title>
        <authorList>
            <person name="Liang Q."/>
        </authorList>
    </citation>
    <scope>NUCLEOTIDE SEQUENCE [LARGE SCALE GENOMIC DNA]</scope>
    <source>
        <strain evidence="3 4">TMQ2</strain>
    </source>
</reference>
<feature type="signal peptide" evidence="2">
    <location>
        <begin position="1"/>
        <end position="21"/>
    </location>
</feature>
<feature type="chain" id="PRO_5023139048" evidence="2">
    <location>
        <begin position="22"/>
        <end position="345"/>
    </location>
</feature>
<evidence type="ECO:0000313" key="4">
    <source>
        <dbReference type="Proteomes" id="UP000321046"/>
    </source>
</evidence>
<feature type="compositionally biased region" description="Low complexity" evidence="1">
    <location>
        <begin position="257"/>
        <end position="270"/>
    </location>
</feature>
<keyword evidence="2" id="KW-0732">Signal</keyword>
<organism evidence="3 4">
    <name type="scientific">Lujinxingia vulgaris</name>
    <dbReference type="NCBI Taxonomy" id="2600176"/>
    <lineage>
        <taxon>Bacteria</taxon>
        <taxon>Deltaproteobacteria</taxon>
        <taxon>Bradymonadales</taxon>
        <taxon>Lujinxingiaceae</taxon>
        <taxon>Lujinxingia</taxon>
    </lineage>
</organism>
<evidence type="ECO:0000256" key="1">
    <source>
        <dbReference type="SAM" id="MobiDB-lite"/>
    </source>
</evidence>
<gene>
    <name evidence="3" type="ORF">FRC96_19390</name>
</gene>
<feature type="region of interest" description="Disordered" evidence="1">
    <location>
        <begin position="257"/>
        <end position="277"/>
    </location>
</feature>
<proteinExistence type="predicted"/>
<dbReference type="AlphaFoldDB" id="A0A5C6WTW2"/>